<keyword evidence="2" id="KW-1185">Reference proteome</keyword>
<accession>A0ABP6VJW3</accession>
<evidence type="ECO:0000313" key="1">
    <source>
        <dbReference type="EMBL" id="GAA3537096.1"/>
    </source>
</evidence>
<name>A0ABP6VJW3_9ACTN</name>
<evidence type="ECO:0000313" key="2">
    <source>
        <dbReference type="Proteomes" id="UP001501222"/>
    </source>
</evidence>
<dbReference type="EMBL" id="BAABAA010000001">
    <property type="protein sequence ID" value="GAA3537096.1"/>
    <property type="molecule type" value="Genomic_DNA"/>
</dbReference>
<comment type="caution">
    <text evidence="1">The sequence shown here is derived from an EMBL/GenBank/DDBJ whole genome shotgun (WGS) entry which is preliminary data.</text>
</comment>
<reference evidence="2" key="1">
    <citation type="journal article" date="2019" name="Int. J. Syst. Evol. Microbiol.">
        <title>The Global Catalogue of Microorganisms (GCM) 10K type strain sequencing project: providing services to taxonomists for standard genome sequencing and annotation.</title>
        <authorList>
            <consortium name="The Broad Institute Genomics Platform"/>
            <consortium name="The Broad Institute Genome Sequencing Center for Infectious Disease"/>
            <person name="Wu L."/>
            <person name="Ma J."/>
        </authorList>
    </citation>
    <scope>NUCLEOTIDE SEQUENCE [LARGE SCALE GENOMIC DNA]</scope>
    <source>
        <strain evidence="2">JCM 16928</strain>
    </source>
</reference>
<sequence>MTELMLNEQVLGQLRAPQRNRYFYGKLLDVRQLEVEQTYGVTQRRLMNRLGLGSGVLCGLRLEPGERGLLVRPGVAIDGLGREITVPASYCVEDPAQPTDDNGRPVGDKVLDGPVTLYLCYTECAADPAPVLVGDCDSRNGFEPGVTVERFKLIVREGLPSRLPGLTDEECAALFPTPLPSQFDLRRATCSLLDHDCAPPDESCVALGVVRIDAAGAPAAVEMCEPRNTIYSNSRLFDLLACLAEMFAKCCAVTELRYVAGDAQRGKPGDRLPDPLQVRVVDHLNRPIGETDVTFHVQAGNGRVSDGATVADRVVVVSGPDGSAGAALELGPDPGPVSVEATLADGARVVFSAWITGERPPPVRPPVVVGLRPRPAEVIVVDDGDAGTAWAKEPMLRVAFDQEMDGGNLRAPDDWLRLWIVTPPGDAKTTLIQRFALGLADVGTGPDGFTATYTLDAPIIDLSPAAALVQIRARGTSIVSADPTAVLLDAEFAGSQIPDELLEKIWEMVEQRIPREVWDAMVDTGATLPKSGDGVPGGLFHAWFELVRELG</sequence>
<protein>
    <submittedName>
        <fullName evidence="1">Uncharacterized protein</fullName>
    </submittedName>
</protein>
<proteinExistence type="predicted"/>
<dbReference type="RefSeq" id="WP_344836021.1">
    <property type="nucleotide sequence ID" value="NZ_BAABAA010000001.1"/>
</dbReference>
<dbReference type="Proteomes" id="UP001501222">
    <property type="component" value="Unassembled WGS sequence"/>
</dbReference>
<organism evidence="1 2">
    <name type="scientific">Kribbella ginsengisoli</name>
    <dbReference type="NCBI Taxonomy" id="363865"/>
    <lineage>
        <taxon>Bacteria</taxon>
        <taxon>Bacillati</taxon>
        <taxon>Actinomycetota</taxon>
        <taxon>Actinomycetes</taxon>
        <taxon>Propionibacteriales</taxon>
        <taxon>Kribbellaceae</taxon>
        <taxon>Kribbella</taxon>
    </lineage>
</organism>
<gene>
    <name evidence="1" type="ORF">GCM10022235_00670</name>
</gene>